<evidence type="ECO:0000313" key="2">
    <source>
        <dbReference type="EMBL" id="RPA88193.1"/>
    </source>
</evidence>
<evidence type="ECO:0000313" key="3">
    <source>
        <dbReference type="Proteomes" id="UP000275078"/>
    </source>
</evidence>
<feature type="signal peptide" evidence="1">
    <location>
        <begin position="1"/>
        <end position="21"/>
    </location>
</feature>
<organism evidence="2 3">
    <name type="scientific">Ascobolus immersus RN42</name>
    <dbReference type="NCBI Taxonomy" id="1160509"/>
    <lineage>
        <taxon>Eukaryota</taxon>
        <taxon>Fungi</taxon>
        <taxon>Dikarya</taxon>
        <taxon>Ascomycota</taxon>
        <taxon>Pezizomycotina</taxon>
        <taxon>Pezizomycetes</taxon>
        <taxon>Pezizales</taxon>
        <taxon>Ascobolaceae</taxon>
        <taxon>Ascobolus</taxon>
    </lineage>
</organism>
<evidence type="ECO:0000256" key="1">
    <source>
        <dbReference type="SAM" id="SignalP"/>
    </source>
</evidence>
<name>A0A3N4IPS8_ASCIM</name>
<feature type="chain" id="PRO_5017940136" evidence="1">
    <location>
        <begin position="22"/>
        <end position="72"/>
    </location>
</feature>
<dbReference type="Proteomes" id="UP000275078">
    <property type="component" value="Unassembled WGS sequence"/>
</dbReference>
<gene>
    <name evidence="2" type="ORF">BJ508DRAFT_3622</name>
</gene>
<proteinExistence type="predicted"/>
<reference evidence="2 3" key="1">
    <citation type="journal article" date="2018" name="Nat. Ecol. Evol.">
        <title>Pezizomycetes genomes reveal the molecular basis of ectomycorrhizal truffle lifestyle.</title>
        <authorList>
            <person name="Murat C."/>
            <person name="Payen T."/>
            <person name="Noel B."/>
            <person name="Kuo A."/>
            <person name="Morin E."/>
            <person name="Chen J."/>
            <person name="Kohler A."/>
            <person name="Krizsan K."/>
            <person name="Balestrini R."/>
            <person name="Da Silva C."/>
            <person name="Montanini B."/>
            <person name="Hainaut M."/>
            <person name="Levati E."/>
            <person name="Barry K.W."/>
            <person name="Belfiori B."/>
            <person name="Cichocki N."/>
            <person name="Clum A."/>
            <person name="Dockter R.B."/>
            <person name="Fauchery L."/>
            <person name="Guy J."/>
            <person name="Iotti M."/>
            <person name="Le Tacon F."/>
            <person name="Lindquist E.A."/>
            <person name="Lipzen A."/>
            <person name="Malagnac F."/>
            <person name="Mello A."/>
            <person name="Molinier V."/>
            <person name="Miyauchi S."/>
            <person name="Poulain J."/>
            <person name="Riccioni C."/>
            <person name="Rubini A."/>
            <person name="Sitrit Y."/>
            <person name="Splivallo R."/>
            <person name="Traeger S."/>
            <person name="Wang M."/>
            <person name="Zifcakova L."/>
            <person name="Wipf D."/>
            <person name="Zambonelli A."/>
            <person name="Paolocci F."/>
            <person name="Nowrousian M."/>
            <person name="Ottonello S."/>
            <person name="Baldrian P."/>
            <person name="Spatafora J.W."/>
            <person name="Henrissat B."/>
            <person name="Nagy L.G."/>
            <person name="Aury J.M."/>
            <person name="Wincker P."/>
            <person name="Grigoriev I.V."/>
            <person name="Bonfante P."/>
            <person name="Martin F.M."/>
        </authorList>
    </citation>
    <scope>NUCLEOTIDE SEQUENCE [LARGE SCALE GENOMIC DNA]</scope>
    <source>
        <strain evidence="2 3">RN42</strain>
    </source>
</reference>
<accession>A0A3N4IPS8</accession>
<dbReference type="AlphaFoldDB" id="A0A3N4IPS8"/>
<dbReference type="EMBL" id="ML119645">
    <property type="protein sequence ID" value="RPA88193.1"/>
    <property type="molecule type" value="Genomic_DNA"/>
</dbReference>
<protein>
    <submittedName>
        <fullName evidence="2">Uncharacterized protein</fullName>
    </submittedName>
</protein>
<keyword evidence="1" id="KW-0732">Signal</keyword>
<sequence>MAGKAASGMITVLDSFTTLFTLVVGPSPSCFSASSASRTGYLKRSPTRDNRLALDLHTASVSDVLTSIGIEV</sequence>
<keyword evidence="3" id="KW-1185">Reference proteome</keyword>